<organism evidence="1 2">
    <name type="scientific">Rotaria magnacalcarata</name>
    <dbReference type="NCBI Taxonomy" id="392030"/>
    <lineage>
        <taxon>Eukaryota</taxon>
        <taxon>Metazoa</taxon>
        <taxon>Spiralia</taxon>
        <taxon>Gnathifera</taxon>
        <taxon>Rotifera</taxon>
        <taxon>Eurotatoria</taxon>
        <taxon>Bdelloidea</taxon>
        <taxon>Philodinida</taxon>
        <taxon>Philodinidae</taxon>
        <taxon>Rotaria</taxon>
    </lineage>
</organism>
<dbReference type="AlphaFoldDB" id="A0A8S2N5I7"/>
<gene>
    <name evidence="1" type="ORF">SMN809_LOCUS11390</name>
</gene>
<reference evidence="1" key="1">
    <citation type="submission" date="2021-02" db="EMBL/GenBank/DDBJ databases">
        <authorList>
            <person name="Nowell W R."/>
        </authorList>
    </citation>
    <scope>NUCLEOTIDE SEQUENCE</scope>
</reference>
<dbReference type="Proteomes" id="UP000676336">
    <property type="component" value="Unassembled WGS sequence"/>
</dbReference>
<evidence type="ECO:0008006" key="3">
    <source>
        <dbReference type="Google" id="ProtNLM"/>
    </source>
</evidence>
<proteinExistence type="predicted"/>
<dbReference type="SUPFAM" id="SSF50156">
    <property type="entry name" value="PDZ domain-like"/>
    <property type="match status" value="1"/>
</dbReference>
<protein>
    <recommendedName>
        <fullName evidence="3">PDZ domain-containing protein</fullName>
    </recommendedName>
</protein>
<dbReference type="EMBL" id="CAJOBI010004097">
    <property type="protein sequence ID" value="CAF3990842.1"/>
    <property type="molecule type" value="Genomic_DNA"/>
</dbReference>
<name>A0A8S2N5I7_9BILA</name>
<comment type="caution">
    <text evidence="1">The sequence shown here is derived from an EMBL/GenBank/DDBJ whole genome shotgun (WGS) entry which is preliminary data.</text>
</comment>
<dbReference type="InterPro" id="IPR036034">
    <property type="entry name" value="PDZ_sf"/>
</dbReference>
<accession>A0A8S2N5I7</accession>
<evidence type="ECO:0000313" key="2">
    <source>
        <dbReference type="Proteomes" id="UP000676336"/>
    </source>
</evidence>
<sequence length="140" mass="15293">MTSTFSTIKPHLSPTHLALTSPPILPVKHWSQTSQETILISNDNNHSIQLPLAGGADNGQLVYFIEPISLLKNKTSTTILKGGKIDFDEIILEVDQHKIAGYTLADVQLLIETLSINGKQLKLKTVRSVLEGKLNIISLG</sequence>
<evidence type="ECO:0000313" key="1">
    <source>
        <dbReference type="EMBL" id="CAF3990842.1"/>
    </source>
</evidence>